<accession>A0A450TUU2</accession>
<name>A0A450TUU2_9GAMM</name>
<sequence length="100" mass="12224">MLVGVTGDLPRRIYEHKNKLVDGFTKKYNVNKSVYFEETSDVNATIMREKEIKKWRRERRGLAKIYYHSVVQRIRINCARNEPQFIRLLDKLWGYMCWRR</sequence>
<protein>
    <submittedName>
        <fullName evidence="2">GIY-YIG catalytic domain-containing protein</fullName>
    </submittedName>
</protein>
<organism evidence="2">
    <name type="scientific">Candidatus Kentrum sp. FW</name>
    <dbReference type="NCBI Taxonomy" id="2126338"/>
    <lineage>
        <taxon>Bacteria</taxon>
        <taxon>Pseudomonadati</taxon>
        <taxon>Pseudomonadota</taxon>
        <taxon>Gammaproteobacteria</taxon>
        <taxon>Candidatus Kentrum</taxon>
    </lineage>
</organism>
<dbReference type="PROSITE" id="PS50164">
    <property type="entry name" value="GIY_YIG"/>
    <property type="match status" value="1"/>
</dbReference>
<feature type="domain" description="GIY-YIG" evidence="1">
    <location>
        <begin position="1"/>
        <end position="62"/>
    </location>
</feature>
<gene>
    <name evidence="2" type="ORF">BECKFW1821C_GA0114237_103721</name>
</gene>
<dbReference type="InterPro" id="IPR000305">
    <property type="entry name" value="GIY-YIG_endonuc"/>
</dbReference>
<proteinExistence type="predicted"/>
<dbReference type="AlphaFoldDB" id="A0A450TUU2"/>
<dbReference type="Pfam" id="PF01541">
    <property type="entry name" value="GIY-YIG"/>
    <property type="match status" value="1"/>
</dbReference>
<dbReference type="SUPFAM" id="SSF82771">
    <property type="entry name" value="GIY-YIG endonuclease"/>
    <property type="match status" value="1"/>
</dbReference>
<reference evidence="2" key="1">
    <citation type="submission" date="2019-02" db="EMBL/GenBank/DDBJ databases">
        <authorList>
            <person name="Gruber-Vodicka R. H."/>
            <person name="Seah K. B. B."/>
        </authorList>
    </citation>
    <scope>NUCLEOTIDE SEQUENCE</scope>
    <source>
        <strain evidence="2">BECK_BZ131</strain>
    </source>
</reference>
<dbReference type="Gene3D" id="3.40.1440.10">
    <property type="entry name" value="GIY-YIG endonuclease"/>
    <property type="match status" value="1"/>
</dbReference>
<dbReference type="InterPro" id="IPR035901">
    <property type="entry name" value="GIY-YIG_endonuc_sf"/>
</dbReference>
<evidence type="ECO:0000313" key="2">
    <source>
        <dbReference type="EMBL" id="VFJ72782.1"/>
    </source>
</evidence>
<dbReference type="EMBL" id="CAADFE010000037">
    <property type="protein sequence ID" value="VFJ72782.1"/>
    <property type="molecule type" value="Genomic_DNA"/>
</dbReference>
<evidence type="ECO:0000259" key="1">
    <source>
        <dbReference type="PROSITE" id="PS50164"/>
    </source>
</evidence>